<feature type="transmembrane region" description="Helical" evidence="2">
    <location>
        <begin position="294"/>
        <end position="325"/>
    </location>
</feature>
<keyword evidence="2" id="KW-0472">Membrane</keyword>
<feature type="transmembrane region" description="Helical" evidence="2">
    <location>
        <begin position="345"/>
        <end position="366"/>
    </location>
</feature>
<evidence type="ECO:0000313" key="4">
    <source>
        <dbReference type="Proteomes" id="UP001278500"/>
    </source>
</evidence>
<proteinExistence type="predicted"/>
<dbReference type="EMBL" id="JAUEPP010000003">
    <property type="protein sequence ID" value="KAK3347864.1"/>
    <property type="molecule type" value="Genomic_DNA"/>
</dbReference>
<comment type="caution">
    <text evidence="3">The sequence shown here is derived from an EMBL/GenBank/DDBJ whole genome shotgun (WGS) entry which is preliminary data.</text>
</comment>
<dbReference type="RefSeq" id="XP_062682946.1">
    <property type="nucleotide sequence ID" value="XM_062828176.1"/>
</dbReference>
<dbReference type="InterPro" id="IPR036259">
    <property type="entry name" value="MFS_trans_sf"/>
</dbReference>
<feature type="transmembrane region" description="Helical" evidence="2">
    <location>
        <begin position="137"/>
        <end position="160"/>
    </location>
</feature>
<feature type="transmembrane region" description="Helical" evidence="2">
    <location>
        <begin position="198"/>
        <end position="219"/>
    </location>
</feature>
<keyword evidence="4" id="KW-1185">Reference proteome</keyword>
<dbReference type="GeneID" id="87865330"/>
<feature type="region of interest" description="Disordered" evidence="1">
    <location>
        <begin position="406"/>
        <end position="431"/>
    </location>
</feature>
<evidence type="ECO:0000313" key="3">
    <source>
        <dbReference type="EMBL" id="KAK3347864.1"/>
    </source>
</evidence>
<accession>A0AAE0JHZ8</accession>
<evidence type="ECO:0000256" key="2">
    <source>
        <dbReference type="SAM" id="Phobius"/>
    </source>
</evidence>
<dbReference type="AlphaFoldDB" id="A0AAE0JHZ8"/>
<name>A0AAE0JHZ8_9PEZI</name>
<organism evidence="3 4">
    <name type="scientific">Neurospora tetraspora</name>
    <dbReference type="NCBI Taxonomy" id="94610"/>
    <lineage>
        <taxon>Eukaryota</taxon>
        <taxon>Fungi</taxon>
        <taxon>Dikarya</taxon>
        <taxon>Ascomycota</taxon>
        <taxon>Pezizomycotina</taxon>
        <taxon>Sordariomycetes</taxon>
        <taxon>Sordariomycetidae</taxon>
        <taxon>Sordariales</taxon>
        <taxon>Sordariaceae</taxon>
        <taxon>Neurospora</taxon>
    </lineage>
</organism>
<feature type="transmembrane region" description="Helical" evidence="2">
    <location>
        <begin position="166"/>
        <end position="186"/>
    </location>
</feature>
<dbReference type="SUPFAM" id="SSF103473">
    <property type="entry name" value="MFS general substrate transporter"/>
    <property type="match status" value="1"/>
</dbReference>
<evidence type="ECO:0000256" key="1">
    <source>
        <dbReference type="SAM" id="MobiDB-lite"/>
    </source>
</evidence>
<reference evidence="3" key="1">
    <citation type="journal article" date="2023" name="Mol. Phylogenet. Evol.">
        <title>Genome-scale phylogeny and comparative genomics of the fungal order Sordariales.</title>
        <authorList>
            <person name="Hensen N."/>
            <person name="Bonometti L."/>
            <person name="Westerberg I."/>
            <person name="Brannstrom I.O."/>
            <person name="Guillou S."/>
            <person name="Cros-Aarteil S."/>
            <person name="Calhoun S."/>
            <person name="Haridas S."/>
            <person name="Kuo A."/>
            <person name="Mondo S."/>
            <person name="Pangilinan J."/>
            <person name="Riley R."/>
            <person name="LaButti K."/>
            <person name="Andreopoulos B."/>
            <person name="Lipzen A."/>
            <person name="Chen C."/>
            <person name="Yan M."/>
            <person name="Daum C."/>
            <person name="Ng V."/>
            <person name="Clum A."/>
            <person name="Steindorff A."/>
            <person name="Ohm R.A."/>
            <person name="Martin F."/>
            <person name="Silar P."/>
            <person name="Natvig D.O."/>
            <person name="Lalanne C."/>
            <person name="Gautier V."/>
            <person name="Ament-Velasquez S.L."/>
            <person name="Kruys A."/>
            <person name="Hutchinson M.I."/>
            <person name="Powell A.J."/>
            <person name="Barry K."/>
            <person name="Miller A.N."/>
            <person name="Grigoriev I.V."/>
            <person name="Debuchy R."/>
            <person name="Gladieux P."/>
            <person name="Hiltunen Thoren M."/>
            <person name="Johannesson H."/>
        </authorList>
    </citation>
    <scope>NUCLEOTIDE SEQUENCE</scope>
    <source>
        <strain evidence="3">CBS 560.94</strain>
    </source>
</reference>
<protein>
    <submittedName>
        <fullName evidence="3">Uncharacterized protein</fullName>
    </submittedName>
</protein>
<gene>
    <name evidence="3" type="ORF">B0H65DRAFT_507854</name>
</gene>
<feature type="compositionally biased region" description="Polar residues" evidence="1">
    <location>
        <begin position="417"/>
        <end position="431"/>
    </location>
</feature>
<keyword evidence="2" id="KW-0812">Transmembrane</keyword>
<feature type="transmembrane region" description="Helical" evidence="2">
    <location>
        <begin position="254"/>
        <end position="273"/>
    </location>
</feature>
<feature type="compositionally biased region" description="Polar residues" evidence="1">
    <location>
        <begin position="111"/>
        <end position="121"/>
    </location>
</feature>
<keyword evidence="2" id="KW-1133">Transmembrane helix</keyword>
<feature type="transmembrane region" description="Helical" evidence="2">
    <location>
        <begin position="60"/>
        <end position="79"/>
    </location>
</feature>
<sequence length="431" mass="48617">MASAIENYSGGQVVDWFFTTGDDDSLISLIDQTRNECFPEFCKALTWKGNPDVSGIGVDAAFIIQAVFATVFLLIYIGFQISDTIYFRQHLEKGDYEHLSPEQPPREHPTKNNTSQEPTQSMKISDLRRAFDDCLELFWSTCYVFAFTLVIAALTFNVVYRSEGHIYSGYFGYLGAVHSVAVLLCLWPWFPGRTKYPVLTFSGLVALLLLVTGVSITFFSETKSPKNKTTFESVCLEGGQSTHYVQGLVKYTPYATLALIIFWGASLFVIRRIRLSFVSEKTDLDITKESRGALSLYLAVTGVLGGFLVLSSLAIAWVFLVFFMYLRNKVRKLSGPSYAEDEWGFGQVVAVVAWMPLLGQFSAIVVRKLFASQYLTDHAKKWFEPVPEHQRRTPWIIANALRKTKPRAEEMPLSPISGRSSQLRQQPAKTW</sequence>
<reference evidence="3" key="2">
    <citation type="submission" date="2023-06" db="EMBL/GenBank/DDBJ databases">
        <authorList>
            <consortium name="Lawrence Berkeley National Laboratory"/>
            <person name="Haridas S."/>
            <person name="Hensen N."/>
            <person name="Bonometti L."/>
            <person name="Westerberg I."/>
            <person name="Brannstrom I.O."/>
            <person name="Guillou S."/>
            <person name="Cros-Aarteil S."/>
            <person name="Calhoun S."/>
            <person name="Kuo A."/>
            <person name="Mondo S."/>
            <person name="Pangilinan J."/>
            <person name="Riley R."/>
            <person name="Labutti K."/>
            <person name="Andreopoulos B."/>
            <person name="Lipzen A."/>
            <person name="Chen C."/>
            <person name="Yanf M."/>
            <person name="Daum C."/>
            <person name="Ng V."/>
            <person name="Clum A."/>
            <person name="Steindorff A."/>
            <person name="Ohm R."/>
            <person name="Martin F."/>
            <person name="Silar P."/>
            <person name="Natvig D."/>
            <person name="Lalanne C."/>
            <person name="Gautier V."/>
            <person name="Ament-Velasquez S.L."/>
            <person name="Kruys A."/>
            <person name="Hutchinson M.I."/>
            <person name="Powell A.J."/>
            <person name="Barry K."/>
            <person name="Miller A.N."/>
            <person name="Grigoriev I.V."/>
            <person name="Debuchy R."/>
            <person name="Gladieux P."/>
            <person name="Thoren M.H."/>
            <person name="Johannesson H."/>
        </authorList>
    </citation>
    <scope>NUCLEOTIDE SEQUENCE</scope>
    <source>
        <strain evidence="3">CBS 560.94</strain>
    </source>
</reference>
<feature type="compositionally biased region" description="Basic and acidic residues" evidence="1">
    <location>
        <begin position="98"/>
        <end position="110"/>
    </location>
</feature>
<dbReference type="Proteomes" id="UP001278500">
    <property type="component" value="Unassembled WGS sequence"/>
</dbReference>
<feature type="region of interest" description="Disordered" evidence="1">
    <location>
        <begin position="98"/>
        <end position="121"/>
    </location>
</feature>